<evidence type="ECO:0000313" key="2">
    <source>
        <dbReference type="Proteomes" id="UP000515158"/>
    </source>
</evidence>
<dbReference type="Proteomes" id="UP000515158">
    <property type="component" value="Unplaced"/>
</dbReference>
<dbReference type="GeneID" id="117642539"/>
<dbReference type="InParanoid" id="A0A6P8YI67"/>
<keyword evidence="2" id="KW-1185">Reference proteome</keyword>
<proteinExistence type="predicted"/>
<reference evidence="3" key="1">
    <citation type="submission" date="2025-08" db="UniProtKB">
        <authorList>
            <consortium name="RefSeq"/>
        </authorList>
    </citation>
    <scope>IDENTIFICATION</scope>
    <source>
        <tissue evidence="3">Total insect</tissue>
    </source>
</reference>
<accession>A0A6P8YI67</accession>
<dbReference type="OrthoDB" id="8192127at2759"/>
<sequence length="403" mass="41791">MNCKAILAVALVALVAIQAGAHPLTKRSCACNLKGSDVCGSPSCIPSNVPRPVRQRTPVGLQRVVYQKFAPVEFNPRNVCTCEGGLVTAPEIPRVACKVHSGGNARQAPSYPVEGSLAQTLGLGGDDCGDAPVNPCEESYSAPAPVRTYVVPAETLPAEELIEEVPTPQGPAPVAADAVSLALAYDLATRQQKNIAEENLAFGHMQTPKDGRVVIKKRIVPEGGLYAVRNQIVELKAPGGFGRSCEDEAEASLIAAQQASCNDNEESSYGAPLPSYRDLGFAPVNGDCKFVPGQYQPNPAVIQTVEYSVPAPRAKPAGPVYTPCDALASVERGRGSQGIDYYAAGNAGANEEIVEAEAPACAESGSSYGSEGSYSAGLTYGAGPVEAPARHTGRPGCSCGCGY</sequence>
<evidence type="ECO:0000313" key="3">
    <source>
        <dbReference type="RefSeq" id="XP_034236700.1"/>
    </source>
</evidence>
<gene>
    <name evidence="3" type="primary">LOC117642539</name>
</gene>
<protein>
    <submittedName>
        <fullName evidence="3">Uncharacterized protein LOC117642539</fullName>
    </submittedName>
</protein>
<feature type="signal peptide" evidence="1">
    <location>
        <begin position="1"/>
        <end position="21"/>
    </location>
</feature>
<keyword evidence="1" id="KW-0732">Signal</keyword>
<dbReference type="AlphaFoldDB" id="A0A6P8YI67"/>
<dbReference type="RefSeq" id="XP_034236700.1">
    <property type="nucleotide sequence ID" value="XM_034380809.1"/>
</dbReference>
<name>A0A6P8YI67_THRPL</name>
<evidence type="ECO:0000256" key="1">
    <source>
        <dbReference type="SAM" id="SignalP"/>
    </source>
</evidence>
<feature type="chain" id="PRO_5027952361" evidence="1">
    <location>
        <begin position="22"/>
        <end position="403"/>
    </location>
</feature>
<dbReference type="KEGG" id="tpal:117642539"/>
<organism evidence="3">
    <name type="scientific">Thrips palmi</name>
    <name type="common">Melon thrips</name>
    <dbReference type="NCBI Taxonomy" id="161013"/>
    <lineage>
        <taxon>Eukaryota</taxon>
        <taxon>Metazoa</taxon>
        <taxon>Ecdysozoa</taxon>
        <taxon>Arthropoda</taxon>
        <taxon>Hexapoda</taxon>
        <taxon>Insecta</taxon>
        <taxon>Pterygota</taxon>
        <taxon>Neoptera</taxon>
        <taxon>Paraneoptera</taxon>
        <taxon>Thysanoptera</taxon>
        <taxon>Terebrantia</taxon>
        <taxon>Thripoidea</taxon>
        <taxon>Thripidae</taxon>
        <taxon>Thrips</taxon>
    </lineage>
</organism>